<dbReference type="Proteomes" id="UP000008237">
    <property type="component" value="Unassembled WGS sequence"/>
</dbReference>
<dbReference type="InParanoid" id="E2BXI7"/>
<dbReference type="AlphaFoldDB" id="E2BXI7"/>
<keyword evidence="3" id="KW-1185">Reference proteome</keyword>
<proteinExistence type="predicted"/>
<dbReference type="EMBL" id="GL451256">
    <property type="protein sequence ID" value="EFN79596.1"/>
    <property type="molecule type" value="Genomic_DNA"/>
</dbReference>
<evidence type="ECO:0000313" key="3">
    <source>
        <dbReference type="Proteomes" id="UP000008237"/>
    </source>
</evidence>
<protein>
    <submittedName>
        <fullName evidence="2">Uncharacterized protein</fullName>
    </submittedName>
</protein>
<keyword evidence="1" id="KW-0812">Transmembrane</keyword>
<evidence type="ECO:0000313" key="2">
    <source>
        <dbReference type="EMBL" id="EFN79596.1"/>
    </source>
</evidence>
<sequence>MLIVVVVVVVVVMVEVVIMAMMVVVMVVEMMVVTVVVAFDHVAERFPNGRSERFSDTAKSNTRHLAAEDDTTAISAGRIRCSRANPVCEREHCLQREAKVVGYRGSPGELFTENDAVVVQRTFESFNLHLSVIETELQSGESPMELCEFPLGGAEASGVE</sequence>
<evidence type="ECO:0000256" key="1">
    <source>
        <dbReference type="SAM" id="Phobius"/>
    </source>
</evidence>
<feature type="transmembrane region" description="Helical" evidence="1">
    <location>
        <begin position="6"/>
        <end position="39"/>
    </location>
</feature>
<gene>
    <name evidence="2" type="ORF">EAI_06555</name>
</gene>
<keyword evidence="1" id="KW-1133">Transmembrane helix</keyword>
<name>E2BXI7_HARSA</name>
<keyword evidence="1" id="KW-0472">Membrane</keyword>
<reference evidence="2 3" key="1">
    <citation type="journal article" date="2010" name="Science">
        <title>Genomic comparison of the ants Camponotus floridanus and Harpegnathos saltator.</title>
        <authorList>
            <person name="Bonasio R."/>
            <person name="Zhang G."/>
            <person name="Ye C."/>
            <person name="Mutti N.S."/>
            <person name="Fang X."/>
            <person name="Qin N."/>
            <person name="Donahue G."/>
            <person name="Yang P."/>
            <person name="Li Q."/>
            <person name="Li C."/>
            <person name="Zhang P."/>
            <person name="Huang Z."/>
            <person name="Berger S.L."/>
            <person name="Reinberg D."/>
            <person name="Wang J."/>
            <person name="Liebig J."/>
        </authorList>
    </citation>
    <scope>NUCLEOTIDE SEQUENCE [LARGE SCALE GENOMIC DNA]</scope>
    <source>
        <strain evidence="2 3">R22 G/1</strain>
    </source>
</reference>
<organism evidence="3">
    <name type="scientific">Harpegnathos saltator</name>
    <name type="common">Jerdon's jumping ant</name>
    <dbReference type="NCBI Taxonomy" id="610380"/>
    <lineage>
        <taxon>Eukaryota</taxon>
        <taxon>Metazoa</taxon>
        <taxon>Ecdysozoa</taxon>
        <taxon>Arthropoda</taxon>
        <taxon>Hexapoda</taxon>
        <taxon>Insecta</taxon>
        <taxon>Pterygota</taxon>
        <taxon>Neoptera</taxon>
        <taxon>Endopterygota</taxon>
        <taxon>Hymenoptera</taxon>
        <taxon>Apocrita</taxon>
        <taxon>Aculeata</taxon>
        <taxon>Formicoidea</taxon>
        <taxon>Formicidae</taxon>
        <taxon>Ponerinae</taxon>
        <taxon>Ponerini</taxon>
        <taxon>Harpegnathos</taxon>
    </lineage>
</organism>
<accession>E2BXI7</accession>